<comment type="caution">
    <text evidence="2">The sequence shown here is derived from an EMBL/GenBank/DDBJ whole genome shotgun (WGS) entry which is preliminary data.</text>
</comment>
<evidence type="ECO:0000313" key="2">
    <source>
        <dbReference type="EMBL" id="OWA51806.1"/>
    </source>
</evidence>
<feature type="region of interest" description="Disordered" evidence="1">
    <location>
        <begin position="161"/>
        <end position="217"/>
    </location>
</feature>
<protein>
    <submittedName>
        <fullName evidence="2">Uncharacterized protein</fullName>
    </submittedName>
</protein>
<reference evidence="3" key="1">
    <citation type="submission" date="2017-01" db="EMBL/GenBank/DDBJ databases">
        <title>Comparative genomics of anhydrobiosis in the tardigrade Hypsibius dujardini.</title>
        <authorList>
            <person name="Yoshida Y."/>
            <person name="Koutsovoulos G."/>
            <person name="Laetsch D."/>
            <person name="Stevens L."/>
            <person name="Kumar S."/>
            <person name="Horikawa D."/>
            <person name="Ishino K."/>
            <person name="Komine S."/>
            <person name="Tomita M."/>
            <person name="Blaxter M."/>
            <person name="Arakawa K."/>
        </authorList>
    </citation>
    <scope>NUCLEOTIDE SEQUENCE [LARGE SCALE GENOMIC DNA]</scope>
    <source>
        <strain evidence="3">Z151</strain>
    </source>
</reference>
<feature type="compositionally biased region" description="Acidic residues" evidence="1">
    <location>
        <begin position="165"/>
        <end position="206"/>
    </location>
</feature>
<feature type="compositionally biased region" description="Basic and acidic residues" evidence="1">
    <location>
        <begin position="101"/>
        <end position="111"/>
    </location>
</feature>
<name>A0A9X6NJX9_HYPEX</name>
<dbReference type="AlphaFoldDB" id="A0A9X6NJX9"/>
<evidence type="ECO:0000256" key="1">
    <source>
        <dbReference type="SAM" id="MobiDB-lite"/>
    </source>
</evidence>
<accession>A0A9X6NJX9</accession>
<gene>
    <name evidence="2" type="ORF">BV898_16272</name>
</gene>
<evidence type="ECO:0000313" key="3">
    <source>
        <dbReference type="Proteomes" id="UP000192578"/>
    </source>
</evidence>
<organism evidence="2 3">
    <name type="scientific">Hypsibius exemplaris</name>
    <name type="common">Freshwater tardigrade</name>
    <dbReference type="NCBI Taxonomy" id="2072580"/>
    <lineage>
        <taxon>Eukaryota</taxon>
        <taxon>Metazoa</taxon>
        <taxon>Ecdysozoa</taxon>
        <taxon>Tardigrada</taxon>
        <taxon>Eutardigrada</taxon>
        <taxon>Parachela</taxon>
        <taxon>Hypsibioidea</taxon>
        <taxon>Hypsibiidae</taxon>
        <taxon>Hypsibius</taxon>
    </lineage>
</organism>
<dbReference type="OrthoDB" id="10563451at2759"/>
<feature type="region of interest" description="Disordered" evidence="1">
    <location>
        <begin position="225"/>
        <end position="244"/>
    </location>
</feature>
<dbReference type="EMBL" id="MTYJ01000240">
    <property type="protein sequence ID" value="OWA51806.1"/>
    <property type="molecule type" value="Genomic_DNA"/>
</dbReference>
<feature type="region of interest" description="Disordered" evidence="1">
    <location>
        <begin position="79"/>
        <end position="142"/>
    </location>
</feature>
<dbReference type="Proteomes" id="UP000192578">
    <property type="component" value="Unassembled WGS sequence"/>
</dbReference>
<keyword evidence="3" id="KW-1185">Reference proteome</keyword>
<proteinExistence type="predicted"/>
<sequence length="402" mass="44379">MSAATRHSLTALGNNLRNRYDDAFVRGEVTNLRNQVSVLHDTMLAFIDRVDKRLAAQDEEQKRTAIRLSRLERAQKLKPLRSPGRGAVGQPRQQNGSRSSAKKEIIGRVDTGESSGEPPNGPFPIMDEHGNPTHFVATFGGNGSGELVDGATMIQISSTLHGTEGEEAEDGGGEEDANNGNEDDASEDDEDANKEEEDEEYMETDEAVASISEPRTLQQRISERLALGKRRKSSAKKPMEPPGIVDWDLLESEAKPLISNPERKGKGGKVSGKLGAGSPAWTHMLRTAMAKSLGEEAMMRYARSGSRTFKSEQEATFGDIKEHVVDFCKRNDIVPPEEKLMDEIAWAFLRNKKRTFSSVDCRVAHERCCECNVGTRHCLFLSETLQWITVNDKIEYTGGSGE</sequence>